<evidence type="ECO:0000313" key="1">
    <source>
        <dbReference type="EMBL" id="MCW1921505.1"/>
    </source>
</evidence>
<organism evidence="1 2">
    <name type="scientific">Luteolibacter arcticus</name>
    <dbReference type="NCBI Taxonomy" id="1581411"/>
    <lineage>
        <taxon>Bacteria</taxon>
        <taxon>Pseudomonadati</taxon>
        <taxon>Verrucomicrobiota</taxon>
        <taxon>Verrucomicrobiia</taxon>
        <taxon>Verrucomicrobiales</taxon>
        <taxon>Verrucomicrobiaceae</taxon>
        <taxon>Luteolibacter</taxon>
    </lineage>
</organism>
<proteinExistence type="predicted"/>
<evidence type="ECO:0000313" key="2">
    <source>
        <dbReference type="Proteomes" id="UP001320876"/>
    </source>
</evidence>
<sequence length="64" mass="7337">METQRQIITVEVDGKAEFWTIGMEVMGPDNVLLEATHKGVSQDVLPVQVATRAIRLWNQWMQQL</sequence>
<dbReference type="Proteomes" id="UP001320876">
    <property type="component" value="Unassembled WGS sequence"/>
</dbReference>
<keyword evidence="2" id="KW-1185">Reference proteome</keyword>
<gene>
    <name evidence="1" type="ORF">OKA05_03005</name>
</gene>
<name>A0ABT3GCZ6_9BACT</name>
<dbReference type="RefSeq" id="WP_264485614.1">
    <property type="nucleotide sequence ID" value="NZ_JAPDDT010000001.1"/>
</dbReference>
<accession>A0ABT3GCZ6</accession>
<reference evidence="1 2" key="1">
    <citation type="submission" date="2022-10" db="EMBL/GenBank/DDBJ databases">
        <title>Luteolibacter arcticus strain CCTCC AB 2014275, whole genome shotgun sequencing project.</title>
        <authorList>
            <person name="Zhao G."/>
            <person name="Shen L."/>
        </authorList>
    </citation>
    <scope>NUCLEOTIDE SEQUENCE [LARGE SCALE GENOMIC DNA]</scope>
    <source>
        <strain evidence="1 2">CCTCC AB 2014275</strain>
    </source>
</reference>
<dbReference type="EMBL" id="JAPDDT010000001">
    <property type="protein sequence ID" value="MCW1921505.1"/>
    <property type="molecule type" value="Genomic_DNA"/>
</dbReference>
<comment type="caution">
    <text evidence="1">The sequence shown here is derived from an EMBL/GenBank/DDBJ whole genome shotgun (WGS) entry which is preliminary data.</text>
</comment>
<protein>
    <submittedName>
        <fullName evidence="1">Uncharacterized protein</fullName>
    </submittedName>
</protein>